<evidence type="ECO:0000313" key="2">
    <source>
        <dbReference type="EMBL" id="CCA15210.1"/>
    </source>
</evidence>
<dbReference type="EMBL" id="FR824054">
    <property type="protein sequence ID" value="CCA15210.1"/>
    <property type="molecule type" value="Genomic_DNA"/>
</dbReference>
<dbReference type="AlphaFoldDB" id="F0W2C5"/>
<reference evidence="2" key="2">
    <citation type="submission" date="2011-02" db="EMBL/GenBank/DDBJ databases">
        <authorList>
            <person name="MacLean D."/>
        </authorList>
    </citation>
    <scope>NUCLEOTIDE SEQUENCE</scope>
</reference>
<organism evidence="2">
    <name type="scientific">Albugo laibachii Nc14</name>
    <dbReference type="NCBI Taxonomy" id="890382"/>
    <lineage>
        <taxon>Eukaryota</taxon>
        <taxon>Sar</taxon>
        <taxon>Stramenopiles</taxon>
        <taxon>Oomycota</taxon>
        <taxon>Peronosporomycetes</taxon>
        <taxon>Albuginales</taxon>
        <taxon>Albuginaceae</taxon>
        <taxon>Albugo</taxon>
    </lineage>
</organism>
<dbReference type="HOGENOM" id="CLU_1889619_0_0_1"/>
<reference evidence="2" key="1">
    <citation type="journal article" date="2011" name="PLoS Biol.">
        <title>Gene gain and loss during evolution of obligate parasitism in the white rust pathogen of Arabidopsis thaliana.</title>
        <authorList>
            <person name="Kemen E."/>
            <person name="Gardiner A."/>
            <person name="Schultz-Larsen T."/>
            <person name="Kemen A.C."/>
            <person name="Balmuth A.L."/>
            <person name="Robert-Seilaniantz A."/>
            <person name="Bailey K."/>
            <person name="Holub E."/>
            <person name="Studholme D.J."/>
            <person name="Maclean D."/>
            <person name="Jones J.D."/>
        </authorList>
    </citation>
    <scope>NUCLEOTIDE SEQUENCE</scope>
</reference>
<keyword evidence="1" id="KW-1133">Transmembrane helix</keyword>
<keyword evidence="1" id="KW-0812">Transmembrane</keyword>
<gene>
    <name evidence="2" type="primary">AlNc14C9G1175</name>
    <name evidence="2" type="ORF">ALNC14_013530</name>
</gene>
<keyword evidence="1" id="KW-0472">Membrane</keyword>
<sequence>MLFTDVYFQSDISNCGSKHRKLCIFAILFLILSKVHVYYTEMRCYRNSINSTLHHSSVGTPLLISFSVYFPPTTELVSKALKRNLSRLVMLRLLDRCNVPVDMCSYHIQTIVRAQSSDLDIALSSLTFSNQICWS</sequence>
<name>F0W2C5_9STRA</name>
<feature type="transmembrane region" description="Helical" evidence="1">
    <location>
        <begin position="22"/>
        <end position="39"/>
    </location>
</feature>
<accession>F0W2C5</accession>
<evidence type="ECO:0000256" key="1">
    <source>
        <dbReference type="SAM" id="Phobius"/>
    </source>
</evidence>
<proteinExistence type="predicted"/>
<protein>
    <submittedName>
        <fullName evidence="2">AlNc14C9G1175 protein</fullName>
    </submittedName>
</protein>